<evidence type="ECO:0008006" key="4">
    <source>
        <dbReference type="Google" id="ProtNLM"/>
    </source>
</evidence>
<evidence type="ECO:0000256" key="1">
    <source>
        <dbReference type="SAM" id="Phobius"/>
    </source>
</evidence>
<evidence type="ECO:0000313" key="2">
    <source>
        <dbReference type="EMBL" id="KAL0119888.1"/>
    </source>
</evidence>
<proteinExistence type="predicted"/>
<gene>
    <name evidence="2" type="ORF">PUN28_007961</name>
</gene>
<keyword evidence="1" id="KW-0472">Membrane</keyword>
<keyword evidence="1" id="KW-1133">Transmembrane helix</keyword>
<name>A0AAW2FWX7_9HYME</name>
<dbReference type="Proteomes" id="UP001430953">
    <property type="component" value="Unassembled WGS sequence"/>
</dbReference>
<evidence type="ECO:0000313" key="3">
    <source>
        <dbReference type="Proteomes" id="UP001430953"/>
    </source>
</evidence>
<dbReference type="AlphaFoldDB" id="A0AAW2FWX7"/>
<keyword evidence="1" id="KW-0812">Transmembrane</keyword>
<dbReference type="EMBL" id="JADYXP020000007">
    <property type="protein sequence ID" value="KAL0119888.1"/>
    <property type="molecule type" value="Genomic_DNA"/>
</dbReference>
<accession>A0AAW2FWX7</accession>
<comment type="caution">
    <text evidence="2">The sequence shown here is derived from an EMBL/GenBank/DDBJ whole genome shotgun (WGS) entry which is preliminary data.</text>
</comment>
<protein>
    <recommendedName>
        <fullName evidence="4">Secreted protein</fullName>
    </recommendedName>
</protein>
<reference evidence="2 3" key="1">
    <citation type="submission" date="2023-03" db="EMBL/GenBank/DDBJ databases">
        <title>High recombination rates correlate with genetic variation in Cardiocondyla obscurior ants.</title>
        <authorList>
            <person name="Errbii M."/>
        </authorList>
    </citation>
    <scope>NUCLEOTIDE SEQUENCE [LARGE SCALE GENOMIC DNA]</scope>
    <source>
        <strain evidence="2">Alpha-2009</strain>
        <tissue evidence="2">Whole body</tissue>
    </source>
</reference>
<sequence>MKVVSGNDGICLLTLMLHSGLFCDTQRYYFLPIRYTATANKMPDHTHYCFHAFHYSTKINKIFINIIKIIHIINLSKIFILFLRLLVT</sequence>
<organism evidence="2 3">
    <name type="scientific">Cardiocondyla obscurior</name>
    <dbReference type="NCBI Taxonomy" id="286306"/>
    <lineage>
        <taxon>Eukaryota</taxon>
        <taxon>Metazoa</taxon>
        <taxon>Ecdysozoa</taxon>
        <taxon>Arthropoda</taxon>
        <taxon>Hexapoda</taxon>
        <taxon>Insecta</taxon>
        <taxon>Pterygota</taxon>
        <taxon>Neoptera</taxon>
        <taxon>Endopterygota</taxon>
        <taxon>Hymenoptera</taxon>
        <taxon>Apocrita</taxon>
        <taxon>Aculeata</taxon>
        <taxon>Formicoidea</taxon>
        <taxon>Formicidae</taxon>
        <taxon>Myrmicinae</taxon>
        <taxon>Cardiocondyla</taxon>
    </lineage>
</organism>
<keyword evidence="3" id="KW-1185">Reference proteome</keyword>
<feature type="transmembrane region" description="Helical" evidence="1">
    <location>
        <begin position="62"/>
        <end position="87"/>
    </location>
</feature>